<dbReference type="Pfam" id="PF01494">
    <property type="entry name" value="FAD_binding_3"/>
    <property type="match status" value="1"/>
</dbReference>
<reference evidence="8" key="1">
    <citation type="journal article" date="2017" name="Genome Biol.">
        <title>Comparative genomics reveals high biological diversity and specific adaptations in the industrially and medically important fungal genus Aspergillus.</title>
        <authorList>
            <person name="de Vries R.P."/>
            <person name="Riley R."/>
            <person name="Wiebenga A."/>
            <person name="Aguilar-Osorio G."/>
            <person name="Amillis S."/>
            <person name="Uchima C.A."/>
            <person name="Anderluh G."/>
            <person name="Asadollahi M."/>
            <person name="Askin M."/>
            <person name="Barry K."/>
            <person name="Battaglia E."/>
            <person name="Bayram O."/>
            <person name="Benocci T."/>
            <person name="Braus-Stromeyer S.A."/>
            <person name="Caldana C."/>
            <person name="Canovas D."/>
            <person name="Cerqueira G.C."/>
            <person name="Chen F."/>
            <person name="Chen W."/>
            <person name="Choi C."/>
            <person name="Clum A."/>
            <person name="Dos Santos R.A."/>
            <person name="Damasio A.R."/>
            <person name="Diallinas G."/>
            <person name="Emri T."/>
            <person name="Fekete E."/>
            <person name="Flipphi M."/>
            <person name="Freyberg S."/>
            <person name="Gallo A."/>
            <person name="Gournas C."/>
            <person name="Habgood R."/>
            <person name="Hainaut M."/>
            <person name="Harispe M.L."/>
            <person name="Henrissat B."/>
            <person name="Hilden K.S."/>
            <person name="Hope R."/>
            <person name="Hossain A."/>
            <person name="Karabika E."/>
            <person name="Karaffa L."/>
            <person name="Karanyi Z."/>
            <person name="Krasevec N."/>
            <person name="Kuo A."/>
            <person name="Kusch H."/>
            <person name="LaButti K."/>
            <person name="Lagendijk E.L."/>
            <person name="Lapidus A."/>
            <person name="Levasseur A."/>
            <person name="Lindquist E."/>
            <person name="Lipzen A."/>
            <person name="Logrieco A.F."/>
            <person name="MacCabe A."/>
            <person name="Maekelae M.R."/>
            <person name="Malavazi I."/>
            <person name="Melin P."/>
            <person name="Meyer V."/>
            <person name="Mielnichuk N."/>
            <person name="Miskei M."/>
            <person name="Molnar A.P."/>
            <person name="Mule G."/>
            <person name="Ngan C.Y."/>
            <person name="Orejas M."/>
            <person name="Orosz E."/>
            <person name="Ouedraogo J.P."/>
            <person name="Overkamp K.M."/>
            <person name="Park H.-S."/>
            <person name="Perrone G."/>
            <person name="Piumi F."/>
            <person name="Punt P.J."/>
            <person name="Ram A.F."/>
            <person name="Ramon A."/>
            <person name="Rauscher S."/>
            <person name="Record E."/>
            <person name="Riano-Pachon D.M."/>
            <person name="Robert V."/>
            <person name="Roehrig J."/>
            <person name="Ruller R."/>
            <person name="Salamov A."/>
            <person name="Salih N.S."/>
            <person name="Samson R.A."/>
            <person name="Sandor E."/>
            <person name="Sanguinetti M."/>
            <person name="Schuetze T."/>
            <person name="Sepcic K."/>
            <person name="Shelest E."/>
            <person name="Sherlock G."/>
            <person name="Sophianopoulou V."/>
            <person name="Squina F.M."/>
            <person name="Sun H."/>
            <person name="Susca A."/>
            <person name="Todd R.B."/>
            <person name="Tsang A."/>
            <person name="Unkles S.E."/>
            <person name="van de Wiele N."/>
            <person name="van Rossen-Uffink D."/>
            <person name="Oliveira J.V."/>
            <person name="Vesth T.C."/>
            <person name="Visser J."/>
            <person name="Yu J.-H."/>
            <person name="Zhou M."/>
            <person name="Andersen M.R."/>
            <person name="Archer D.B."/>
            <person name="Baker S.E."/>
            <person name="Benoit I."/>
            <person name="Brakhage A.A."/>
            <person name="Braus G.H."/>
            <person name="Fischer R."/>
            <person name="Frisvad J.C."/>
            <person name="Goldman G.H."/>
            <person name="Houbraken J."/>
            <person name="Oakley B."/>
            <person name="Pocsi I."/>
            <person name="Scazzocchio C."/>
            <person name="Seiboth B."/>
            <person name="vanKuyk P.A."/>
            <person name="Wortman J."/>
            <person name="Dyer P.S."/>
            <person name="Grigoriev I.V."/>
        </authorList>
    </citation>
    <scope>NUCLEOTIDE SEQUENCE [LARGE SCALE GENOMIC DNA]</scope>
    <source>
        <strain evidence="8">DTO 134E9</strain>
    </source>
</reference>
<dbReference type="GO" id="GO:0071949">
    <property type="term" value="F:FAD binding"/>
    <property type="evidence" value="ECO:0007669"/>
    <property type="project" value="InterPro"/>
</dbReference>
<evidence type="ECO:0000256" key="2">
    <source>
        <dbReference type="ARBA" id="ARBA00022630"/>
    </source>
</evidence>
<keyword evidence="3" id="KW-0274">FAD</keyword>
<dbReference type="InterPro" id="IPR002938">
    <property type="entry name" value="FAD-bd"/>
</dbReference>
<evidence type="ECO:0000313" key="7">
    <source>
        <dbReference type="EMBL" id="OJJ29693.1"/>
    </source>
</evidence>
<keyword evidence="2" id="KW-0285">Flavoprotein</keyword>
<dbReference type="EMBL" id="KV878218">
    <property type="protein sequence ID" value="OJJ29693.1"/>
    <property type="molecule type" value="Genomic_DNA"/>
</dbReference>
<organism evidence="7 8">
    <name type="scientific">Aspergillus wentii DTO 134E9</name>
    <dbReference type="NCBI Taxonomy" id="1073089"/>
    <lineage>
        <taxon>Eukaryota</taxon>
        <taxon>Fungi</taxon>
        <taxon>Dikarya</taxon>
        <taxon>Ascomycota</taxon>
        <taxon>Pezizomycotina</taxon>
        <taxon>Eurotiomycetes</taxon>
        <taxon>Eurotiomycetidae</taxon>
        <taxon>Eurotiales</taxon>
        <taxon>Aspergillaceae</taxon>
        <taxon>Aspergillus</taxon>
        <taxon>Aspergillus subgen. Cremei</taxon>
    </lineage>
</organism>
<dbReference type="RefSeq" id="XP_040683370.1">
    <property type="nucleotide sequence ID" value="XM_040829445.1"/>
</dbReference>
<dbReference type="GO" id="GO:0016709">
    <property type="term" value="F:oxidoreductase activity, acting on paired donors, with incorporation or reduction of molecular oxygen, NAD(P)H as one donor, and incorporation of one atom of oxygen"/>
    <property type="evidence" value="ECO:0007669"/>
    <property type="project" value="UniProtKB-ARBA"/>
</dbReference>
<name>A0A1L9R483_ASPWE</name>
<evidence type="ECO:0000313" key="8">
    <source>
        <dbReference type="Proteomes" id="UP000184383"/>
    </source>
</evidence>
<dbReference type="GeneID" id="63745293"/>
<dbReference type="PRINTS" id="PR00420">
    <property type="entry name" value="RNGMNOXGNASE"/>
</dbReference>
<dbReference type="Gene3D" id="3.30.9.10">
    <property type="entry name" value="D-Amino Acid Oxidase, subunit A, domain 2"/>
    <property type="match status" value="1"/>
</dbReference>
<dbReference type="InterPro" id="IPR050641">
    <property type="entry name" value="RIFMO-like"/>
</dbReference>
<sequence length="574" mass="64416">MLACNLIRFGVDVVLLDDRPDRTSTGKADGMQPKTIETFKQLRLADPLLKNAARVYDIAFWKSTAENPLRRTGRQIHYPDHLVGASDPYILLAHQGMIEDILIDDIESRGVSVKRNSPFVSCSRVSNGKLNISYEDLPNKNIKTIQADYLVGCDGARSKVRTFIPDAQLEGEITNASWGVLDGIIDTDFPDLWSKVAVRSHDAGSILWIPRERNMTRLYIELSSTDGERVDKSKATPEYVMQRAKAAMHPFKLEWKSIEWFGNYVVGQRVAKRFMNADRQIFIAGDAGHCHSALAAQGANTSMHDSFNLAWKLNLVIRGLAKPSLLSTYEEERRKIANDLINFDAEHCEAFSQGEAALAKNFNDNIRFISGVGAEYSSGILTYNNTSKSRLQPGALQLPARVTRYIDANPVDIQLGIPLLSQFQVYLFVPDVHQMMPFLNTLCNKLSTGSLAKLSSRADQSYRQKPRGLNKSDDFVQPQRYTAVSNVFTYALVTQSEKAEFELADLPEMLQKSRWTVYLDNLDTPSCTEKWMGSPEAGVVIVRPDGYIGAKGEWGMDDGEKAGEWVEEYFIFLN</sequence>
<dbReference type="InterPro" id="IPR036188">
    <property type="entry name" value="FAD/NAD-bd_sf"/>
</dbReference>
<protein>
    <recommendedName>
        <fullName evidence="9">FAD-binding domain-containing protein</fullName>
    </recommendedName>
</protein>
<evidence type="ECO:0000259" key="5">
    <source>
        <dbReference type="Pfam" id="PF01494"/>
    </source>
</evidence>
<gene>
    <name evidence="7" type="ORF">ASPWEDRAFT_143584</name>
</gene>
<comment type="similarity">
    <text evidence="1">Belongs to the PheA/TfdB FAD monooxygenase family.</text>
</comment>
<dbReference type="Gene3D" id="3.40.30.20">
    <property type="match status" value="1"/>
</dbReference>
<dbReference type="SUPFAM" id="SSF51905">
    <property type="entry name" value="FAD/NAD(P)-binding domain"/>
    <property type="match status" value="1"/>
</dbReference>
<dbReference type="OrthoDB" id="5325318at2759"/>
<dbReference type="InterPro" id="IPR038220">
    <property type="entry name" value="PHOX_C_sf"/>
</dbReference>
<dbReference type="SUPFAM" id="SSF54373">
    <property type="entry name" value="FAD-linked reductases, C-terminal domain"/>
    <property type="match status" value="1"/>
</dbReference>
<dbReference type="AlphaFoldDB" id="A0A1L9R483"/>
<dbReference type="Pfam" id="PF07976">
    <property type="entry name" value="Phe_hydrox_dim"/>
    <property type="match status" value="1"/>
</dbReference>
<proteinExistence type="inferred from homology"/>
<evidence type="ECO:0000259" key="6">
    <source>
        <dbReference type="Pfam" id="PF07976"/>
    </source>
</evidence>
<feature type="domain" description="Phenol hydroxylase-like C-terminal dimerisation" evidence="6">
    <location>
        <begin position="376"/>
        <end position="554"/>
    </location>
</feature>
<dbReference type="PANTHER" id="PTHR43004:SF4">
    <property type="entry name" value="FAD-BINDING DOMAIN-CONTAINING PROTEIN"/>
    <property type="match status" value="1"/>
</dbReference>
<evidence type="ECO:0000256" key="4">
    <source>
        <dbReference type="ARBA" id="ARBA00023002"/>
    </source>
</evidence>
<keyword evidence="4" id="KW-0560">Oxidoreductase</keyword>
<evidence type="ECO:0000256" key="3">
    <source>
        <dbReference type="ARBA" id="ARBA00022827"/>
    </source>
</evidence>
<dbReference type="InterPro" id="IPR036249">
    <property type="entry name" value="Thioredoxin-like_sf"/>
</dbReference>
<keyword evidence="8" id="KW-1185">Reference proteome</keyword>
<dbReference type="PANTHER" id="PTHR43004">
    <property type="entry name" value="TRK SYSTEM POTASSIUM UPTAKE PROTEIN"/>
    <property type="match status" value="1"/>
</dbReference>
<evidence type="ECO:0000256" key="1">
    <source>
        <dbReference type="ARBA" id="ARBA00007801"/>
    </source>
</evidence>
<dbReference type="InterPro" id="IPR012941">
    <property type="entry name" value="Phe_hydrox_C_dim_dom"/>
</dbReference>
<dbReference type="SUPFAM" id="SSF52833">
    <property type="entry name" value="Thioredoxin-like"/>
    <property type="match status" value="1"/>
</dbReference>
<dbReference type="STRING" id="1073089.A0A1L9R483"/>
<feature type="domain" description="FAD-binding" evidence="5">
    <location>
        <begin position="1"/>
        <end position="343"/>
    </location>
</feature>
<accession>A0A1L9R483</accession>
<dbReference type="VEuPathDB" id="FungiDB:ASPWEDRAFT_143584"/>
<dbReference type="Proteomes" id="UP000184383">
    <property type="component" value="Unassembled WGS sequence"/>
</dbReference>
<evidence type="ECO:0008006" key="9">
    <source>
        <dbReference type="Google" id="ProtNLM"/>
    </source>
</evidence>
<dbReference type="Gene3D" id="3.50.50.60">
    <property type="entry name" value="FAD/NAD(P)-binding domain"/>
    <property type="match status" value="1"/>
</dbReference>